<sequence length="86" mass="9721">MITQKVINAVGNSSTVIIITGALHCKPHRTKTPNKDRNSYFASVVSKKLNNNNNHHHNFDVFLANIQEEDVGMMPISNEQKEKQFS</sequence>
<dbReference type="Proteomes" id="UP000054653">
    <property type="component" value="Unassembled WGS sequence"/>
</dbReference>
<gene>
    <name evidence="1" type="ORF">T03_16357</name>
</gene>
<proteinExistence type="predicted"/>
<keyword evidence="2" id="KW-1185">Reference proteome</keyword>
<protein>
    <submittedName>
        <fullName evidence="1">Uncharacterized protein</fullName>
    </submittedName>
</protein>
<comment type="caution">
    <text evidence="1">The sequence shown here is derived from an EMBL/GenBank/DDBJ whole genome shotgun (WGS) entry which is preliminary data.</text>
</comment>
<organism evidence="1 2">
    <name type="scientific">Trichinella britovi</name>
    <name type="common">Parasitic roundworm</name>
    <dbReference type="NCBI Taxonomy" id="45882"/>
    <lineage>
        <taxon>Eukaryota</taxon>
        <taxon>Metazoa</taxon>
        <taxon>Ecdysozoa</taxon>
        <taxon>Nematoda</taxon>
        <taxon>Enoplea</taxon>
        <taxon>Dorylaimia</taxon>
        <taxon>Trichinellida</taxon>
        <taxon>Trichinellidae</taxon>
        <taxon>Trichinella</taxon>
    </lineage>
</organism>
<evidence type="ECO:0000313" key="1">
    <source>
        <dbReference type="EMBL" id="KRY58826.1"/>
    </source>
</evidence>
<dbReference type="EMBL" id="JYDI01000018">
    <property type="protein sequence ID" value="KRY58826.1"/>
    <property type="molecule type" value="Genomic_DNA"/>
</dbReference>
<name>A0A0V1DBE9_TRIBR</name>
<dbReference type="AlphaFoldDB" id="A0A0V1DBE9"/>
<accession>A0A0V1DBE9</accession>
<evidence type="ECO:0000313" key="2">
    <source>
        <dbReference type="Proteomes" id="UP000054653"/>
    </source>
</evidence>
<reference evidence="1 2" key="1">
    <citation type="submission" date="2015-01" db="EMBL/GenBank/DDBJ databases">
        <title>Evolution of Trichinella species and genotypes.</title>
        <authorList>
            <person name="Korhonen P.K."/>
            <person name="Edoardo P."/>
            <person name="Giuseppe L.R."/>
            <person name="Gasser R.B."/>
        </authorList>
    </citation>
    <scope>NUCLEOTIDE SEQUENCE [LARGE SCALE GENOMIC DNA]</scope>
    <source>
        <strain evidence="1">ISS120</strain>
    </source>
</reference>